<keyword evidence="2" id="KW-1185">Reference proteome</keyword>
<evidence type="ECO:0000313" key="2">
    <source>
        <dbReference type="Proteomes" id="UP001065298"/>
    </source>
</evidence>
<reference evidence="1" key="1">
    <citation type="submission" date="2022-06" db="EMBL/GenBank/DDBJ databases">
        <title>Fusarium solani species complex genomes reveal bases of compartmentalisation and animal pathogenesis.</title>
        <authorList>
            <person name="Tsai I.J."/>
        </authorList>
    </citation>
    <scope>NUCLEOTIDE SEQUENCE</scope>
    <source>
        <strain evidence="1">Fu6.1</strain>
    </source>
</reference>
<gene>
    <name evidence="1" type="ORF">NCS57_01367800</name>
</gene>
<proteinExistence type="predicted"/>
<sequence>MAKTRPNFLVIVADDLGFSDCGCFGSEIQTPNIDALAAEANGIRFTNYHVAAACSPTRSMLMTGTDHHIAGLGELAEFTRSSVAHQGQPGHEGYLNERVVALPELLKDGGYHTMMAGKWHLGLKPQHHPIARGFVRSFALLPGCANHYGYEPQYEDPDNEPHKFFETATRALHVEDDKFVEKLPDDFYSSDAYGNKIIEYLSSRTEEEKQKPFFAYLPFSAPHWPLQAPKEIADKYKGQYSDGPQALRLKRLQRLKDMGLVDQDVQPHPVVQCPGEPGQWEDMPKDVQEKSARAMEVYAGMVDRMDWNIGRVLEYLRLTGEYDNTFILFMSDNGAEGASYEALPILGDDVVAHIAKYYNNELDNIGRGDSFVWYGSQWAQAATAPSRLFKQYSTEGGCRVPLVIRPPPKRSDTASAVTNAYCTVMDIVPTFLELAGLKHPGTSYKGREIAPLRGKSWQHFISALESKAPSSTDEDFMIHGEEYVTGFEISGSGALRKGHYKLVFVPAPRGPQKWELFNVKEDPGETKDLREAEPERFDEMMKLWEEYKKDVGVIGVAGEYPEAILGRTVPIKDELHQSTLPDKLHLKTLAESYFNHVHPLRNLGFIHKPSFMKAIDQDTTVAEYGEAVVYLAMVLYAEYGLRIGDNAFVYMLVGSCTRMSRLLRLDTEDPQGESNPLSPQQLTKRESIRRLMWSCYILDSFVGAGVDGNLSWAASVPPLPLVCSEKDFLYQEKSSPVYAEVDKWVPMLRTTSLGGNICRVIYFRTQVLRQDRQKPTACSKCANEKASRHIRNYDIQNTSQLAPCDESSTFLQLLSLLAAWYEKLPDFLVFNDINIYIHKEQHTLGPYFFLHLAYHACVFDLTRVTLPGYSFPLSAAFFQVSEEFTLKYRHEAWYHACCVSKLLETGLKCSTETLDDHFTSTAAFESTKIQVIYLTTMANGSSRLYNEGMANINTNLRVLTVAHPYPDMPNLSALVPFLHRFGFSDIAMYWQPFQNTVLIAPSQSAEDSSEVVGPVETAFLNQIATFRLARREITDEERRTGTCTPWSFSSAPPSPRPERPRLAQTLGPPSQPFEESGLHMLALAGQSQSEAVASQLLPIMMPGPESAVDATQGLPLDQQQYFRMAEEISDYMTWDIALASQFDFPMEDFFSTPRQME</sequence>
<dbReference type="Proteomes" id="UP001065298">
    <property type="component" value="Chromosome 12"/>
</dbReference>
<evidence type="ECO:0000313" key="1">
    <source>
        <dbReference type="EMBL" id="KAI8650345.1"/>
    </source>
</evidence>
<dbReference type="EMBL" id="CM046514">
    <property type="protein sequence ID" value="KAI8650345.1"/>
    <property type="molecule type" value="Genomic_DNA"/>
</dbReference>
<name>A0ACC0QDN3_9HYPO</name>
<accession>A0ACC0QDN3</accession>
<organism evidence="1 2">
    <name type="scientific">Fusarium keratoplasticum</name>
    <dbReference type="NCBI Taxonomy" id="1328300"/>
    <lineage>
        <taxon>Eukaryota</taxon>
        <taxon>Fungi</taxon>
        <taxon>Dikarya</taxon>
        <taxon>Ascomycota</taxon>
        <taxon>Pezizomycotina</taxon>
        <taxon>Sordariomycetes</taxon>
        <taxon>Hypocreomycetidae</taxon>
        <taxon>Hypocreales</taxon>
        <taxon>Nectriaceae</taxon>
        <taxon>Fusarium</taxon>
        <taxon>Fusarium solani species complex</taxon>
    </lineage>
</organism>
<protein>
    <submittedName>
        <fullName evidence="1">Sulfatase domain-containing protein</fullName>
    </submittedName>
</protein>
<comment type="caution">
    <text evidence="1">The sequence shown here is derived from an EMBL/GenBank/DDBJ whole genome shotgun (WGS) entry which is preliminary data.</text>
</comment>